<evidence type="ECO:0000256" key="4">
    <source>
        <dbReference type="SAM" id="MobiDB-lite"/>
    </source>
</evidence>
<accession>A0A2N9H0J9</accession>
<dbReference type="PANTHER" id="PTHR46224:SF6">
    <property type="entry name" value="ANKYRIN REPEAT FAMILY PROTEIN"/>
    <property type="match status" value="1"/>
</dbReference>
<evidence type="ECO:0000256" key="3">
    <source>
        <dbReference type="PROSITE-ProRule" id="PRU00339"/>
    </source>
</evidence>
<dbReference type="InterPro" id="IPR000477">
    <property type="entry name" value="RT_dom"/>
</dbReference>
<feature type="region of interest" description="Disordered" evidence="4">
    <location>
        <begin position="247"/>
        <end position="293"/>
    </location>
</feature>
<dbReference type="InterPro" id="IPR036397">
    <property type="entry name" value="RNaseH_sf"/>
</dbReference>
<dbReference type="GO" id="GO:0004523">
    <property type="term" value="F:RNA-DNA hybrid ribonuclease activity"/>
    <property type="evidence" value="ECO:0007669"/>
    <property type="project" value="InterPro"/>
</dbReference>
<dbReference type="SUPFAM" id="SSF56219">
    <property type="entry name" value="DNase I-like"/>
    <property type="match status" value="1"/>
</dbReference>
<dbReference type="PROSITE" id="PS50878">
    <property type="entry name" value="RT_POL"/>
    <property type="match status" value="1"/>
</dbReference>
<dbReference type="PROSITE" id="PS50297">
    <property type="entry name" value="ANK_REP_REGION"/>
    <property type="match status" value="5"/>
</dbReference>
<dbReference type="PROSITE" id="PS50158">
    <property type="entry name" value="ZF_CCHC"/>
    <property type="match status" value="1"/>
</dbReference>
<reference evidence="7" key="1">
    <citation type="submission" date="2018-02" db="EMBL/GenBank/DDBJ databases">
        <authorList>
            <person name="Cohen D.B."/>
            <person name="Kent A.D."/>
        </authorList>
    </citation>
    <scope>NUCLEOTIDE SEQUENCE</scope>
</reference>
<dbReference type="SUPFAM" id="SSF56672">
    <property type="entry name" value="DNA/RNA polymerases"/>
    <property type="match status" value="1"/>
</dbReference>
<keyword evidence="1" id="KW-0040">ANK repeat</keyword>
<dbReference type="SMART" id="SM00028">
    <property type="entry name" value="TPR"/>
    <property type="match status" value="3"/>
</dbReference>
<dbReference type="InterPro" id="IPR026960">
    <property type="entry name" value="RVT-Znf"/>
</dbReference>
<dbReference type="InterPro" id="IPR025558">
    <property type="entry name" value="DUF4283"/>
</dbReference>
<dbReference type="Gene3D" id="1.25.40.20">
    <property type="entry name" value="Ankyrin repeat-containing domain"/>
    <property type="match status" value="2"/>
</dbReference>
<evidence type="ECO:0000259" key="5">
    <source>
        <dbReference type="PROSITE" id="PS50158"/>
    </source>
</evidence>
<keyword evidence="3" id="KW-0802">TPR repeat</keyword>
<name>A0A2N9H0J9_FAGSY</name>
<evidence type="ECO:0008006" key="8">
    <source>
        <dbReference type="Google" id="ProtNLM"/>
    </source>
</evidence>
<evidence type="ECO:0000259" key="6">
    <source>
        <dbReference type="PROSITE" id="PS50878"/>
    </source>
</evidence>
<dbReference type="Gene3D" id="1.25.40.10">
    <property type="entry name" value="Tetratricopeptide repeat domain"/>
    <property type="match status" value="1"/>
</dbReference>
<feature type="compositionally biased region" description="Basic and acidic residues" evidence="4">
    <location>
        <begin position="256"/>
        <end position="267"/>
    </location>
</feature>
<dbReference type="Pfam" id="PF03372">
    <property type="entry name" value="Exo_endo_phos"/>
    <property type="match status" value="1"/>
</dbReference>
<feature type="repeat" description="ANK" evidence="1">
    <location>
        <begin position="1952"/>
        <end position="1984"/>
    </location>
</feature>
<dbReference type="Pfam" id="PF25575">
    <property type="entry name" value="TPR_BSK1_C"/>
    <property type="match status" value="1"/>
</dbReference>
<dbReference type="PROSITE" id="PS50005">
    <property type="entry name" value="TPR"/>
    <property type="match status" value="1"/>
</dbReference>
<dbReference type="InterPro" id="IPR043502">
    <property type="entry name" value="DNA/RNA_pol_sf"/>
</dbReference>
<keyword evidence="2" id="KW-0863">Zinc-finger</keyword>
<dbReference type="InterPro" id="IPR019734">
    <property type="entry name" value="TPR_rpt"/>
</dbReference>
<organism evidence="7">
    <name type="scientific">Fagus sylvatica</name>
    <name type="common">Beechnut</name>
    <dbReference type="NCBI Taxonomy" id="28930"/>
    <lineage>
        <taxon>Eukaryota</taxon>
        <taxon>Viridiplantae</taxon>
        <taxon>Streptophyta</taxon>
        <taxon>Embryophyta</taxon>
        <taxon>Tracheophyta</taxon>
        <taxon>Spermatophyta</taxon>
        <taxon>Magnoliopsida</taxon>
        <taxon>eudicotyledons</taxon>
        <taxon>Gunneridae</taxon>
        <taxon>Pentapetalae</taxon>
        <taxon>rosids</taxon>
        <taxon>fabids</taxon>
        <taxon>Fagales</taxon>
        <taxon>Fagaceae</taxon>
        <taxon>Fagus</taxon>
    </lineage>
</organism>
<dbReference type="Pfam" id="PF00078">
    <property type="entry name" value="RVT_1"/>
    <property type="match status" value="1"/>
</dbReference>
<dbReference type="InterPro" id="IPR002156">
    <property type="entry name" value="RNaseH_domain"/>
</dbReference>
<gene>
    <name evidence="7" type="ORF">FSB_LOCUS33051</name>
</gene>
<dbReference type="SMART" id="SM00248">
    <property type="entry name" value="ANK"/>
    <property type="match status" value="7"/>
</dbReference>
<dbReference type="SUPFAM" id="SSF48403">
    <property type="entry name" value="Ankyrin repeat"/>
    <property type="match status" value="1"/>
</dbReference>
<feature type="repeat" description="ANK" evidence="1">
    <location>
        <begin position="1855"/>
        <end position="1887"/>
    </location>
</feature>
<evidence type="ECO:0000313" key="7">
    <source>
        <dbReference type="EMBL" id="SPD05169.1"/>
    </source>
</evidence>
<feature type="repeat" description="ANK" evidence="1">
    <location>
        <begin position="1920"/>
        <end position="1952"/>
    </location>
</feature>
<dbReference type="CDD" id="cd06222">
    <property type="entry name" value="RNase_H_like"/>
    <property type="match status" value="1"/>
</dbReference>
<dbReference type="Pfam" id="PF14111">
    <property type="entry name" value="DUF4283"/>
    <property type="match status" value="1"/>
</dbReference>
<dbReference type="Gene3D" id="3.60.10.10">
    <property type="entry name" value="Endonuclease/exonuclease/phosphatase"/>
    <property type="match status" value="2"/>
</dbReference>
<protein>
    <recommendedName>
        <fullName evidence="8">Reverse transcriptase domain-containing protein</fullName>
    </recommendedName>
</protein>
<dbReference type="Pfam" id="PF13456">
    <property type="entry name" value="RVT_3"/>
    <property type="match status" value="1"/>
</dbReference>
<feature type="repeat" description="ANK" evidence="1">
    <location>
        <begin position="1887"/>
        <end position="1919"/>
    </location>
</feature>
<dbReference type="PANTHER" id="PTHR46224">
    <property type="entry name" value="ANKYRIN REPEAT FAMILY PROTEIN"/>
    <property type="match status" value="1"/>
</dbReference>
<dbReference type="InterPro" id="IPR044730">
    <property type="entry name" value="RNase_H-like_dom_plant"/>
</dbReference>
<feature type="domain" description="Reverse transcriptase" evidence="6">
    <location>
        <begin position="878"/>
        <end position="1160"/>
    </location>
</feature>
<dbReference type="Pfam" id="PF12796">
    <property type="entry name" value="Ank_2"/>
    <property type="match status" value="2"/>
</dbReference>
<dbReference type="InterPro" id="IPR001878">
    <property type="entry name" value="Znf_CCHC"/>
</dbReference>
<feature type="domain" description="CCHC-type" evidence="5">
    <location>
        <begin position="202"/>
        <end position="217"/>
    </location>
</feature>
<dbReference type="InterPro" id="IPR036691">
    <property type="entry name" value="Endo/exonu/phosph_ase_sf"/>
</dbReference>
<dbReference type="PROSITE" id="PS50088">
    <property type="entry name" value="ANK_REPEAT"/>
    <property type="match status" value="5"/>
</dbReference>
<dbReference type="SUPFAM" id="SSF48452">
    <property type="entry name" value="TPR-like"/>
    <property type="match status" value="1"/>
</dbReference>
<feature type="repeat" description="ANK" evidence="1">
    <location>
        <begin position="1822"/>
        <end position="1854"/>
    </location>
</feature>
<dbReference type="InterPro" id="IPR002110">
    <property type="entry name" value="Ankyrin_rpt"/>
</dbReference>
<evidence type="ECO:0000256" key="2">
    <source>
        <dbReference type="PROSITE-ProRule" id="PRU00047"/>
    </source>
</evidence>
<dbReference type="Pfam" id="PF14392">
    <property type="entry name" value="zf-CCHC_4"/>
    <property type="match status" value="1"/>
</dbReference>
<dbReference type="EMBL" id="OIVN01002624">
    <property type="protein sequence ID" value="SPD05169.1"/>
    <property type="molecule type" value="Genomic_DNA"/>
</dbReference>
<sequence length="2406" mass="271439">MEPLEDMWKRFTLSDKEGFDVDLEHTTQQSENILVAKFLTPRVLNIDSVARTFKPLWKTKKSFSVQDLGQNRIALVFEDALDLERVLINEPWSFDKFLVVFERLSDAIPIDDLLFAHASFWIQIHNLPVRRMTEDTAAVIGKTLGQVERVAGKDDDRGGENCMRVRVRLDVTTPLSRGRMIRMEAGKKSWVAFRYERLPNFCYRCGCLDHAEKDCDEGLRSKNAESPEAPQYGAWLRAELDRPPRKTVIVVPGIQPRDKPKTARESQARPTTPPSSGHHCPTPEPAENPEIPSDNQVLDMEFEQNPGVPDFVLLQKSRDQIFTEQLHAIDEAINYVPKLDDPITPNIGHDIPILENQFAASAVGPNSPPISTTPRVILGDITNGPPCNTRSPRVRSSKWKKYARAHNATTGAPVSTCPLKRHPSSEDTEPSPEKKKKSWIPALPEAMNCLSWNCRGLGNHGTVQELARLVREKDPSIMFLSETWMDDNLIDGNSAFPWRLTCFYGAPETHLRENSWNLLRALKNQFSLPWCCTGDFNEIVRSSEYKGRCSRNDNQMQGFRNVIDDCEFIDLGYRGLPFTWCNNRKGDATTWLRLDRFMATNEWILHFHSAVVYHLDNTESDHKPIWLTTAPLQIQRTKRKLFRFEDMWRTESGCEETITKAWVPKVRGSPMVQVQEMLTRCGRDLTAWSRVHFGSITRKIREKKEELRKAEEQSISGRGHDQVLSLRQELNTLLCKEEKMWQQRSRALWLKDGDQNTKYFHSRATHRKRRNSLVVLRDGTGELVEDPHEIGNRFIRYYEDLFQAAPLEEVDQVLAGINPSVTAEMNTKLTRPYTESEVAVALKQMAPLKAPGPDGMPPAFYQSYWKVVGKEVVQAVLSSINSGTLPPSINHTFVALIPKVKNPEHVTEYRPISLCNVIYKLISKVLANRLKEVLPTVIAETQSAFVPGRLITDNVLIAFETLHHMHNQRQGRVGSMALKLDMSKAYDRVEWSFLRQVMLKMGFHSQWVSLMMECITTVSYSLLINGEPRGHITPSRGLRQGDPISPYLFLLCAEGLNGLLNKAAAQGEIHGVSLCRRGPKLTHLFFADDSLLFCRATQAECHKIQDLLNIYEKASGQQLNRSKTTLFFSHNTSQATQDDIKNILGVPSIRQYEKYLGLPSLVGKEKMACFSQIKDRVWSKVKGWKEKLLSQAGREILIKAVIQAIPTYTMNCFKLPVKLCKDIEAIMRRFWWGQKDQERKVHWISWTKLCQPKGNGGLGFRELQKFNIALLAKQFWRFMNCKNSLLFKVFSPKFFPNGNILEASLKTRGSFAWRSIMQAKSLILSGSSWRVGDGQKIPIKNANWLLDEGHRRVISPLPMFPHGSKVALLMRGSPLEWDVEKIRASFLPYDAEAILQIPISSSSPPDKLIWHATRDGKYSVRSGYHILLQEVQNTNPGSSRHGERDPLWKDIWSMCAPAKIRSFLWRACHESLPSKLGLSRRQIVDSPWCDNCGTGVEDCLHALWKCPAIECSWSTQHELAEIRKQEFGSFHDLVRQVGSHNRALLLEKFAAMCWLLWHKRNQTRLHLPSDDYTQICHRAETLIQEHARIHLKEHHQSPPNPKVSWQPPTSYKYKVNFDGAIFRESKEGGIGVVIRDQNGLVIATLSQRVKTCPSAEMIEARAAKRAIQFALEIGIFDAIFEGDSDLIIREISSPEAMHNVYGLVLEDAKALLHHFERYQFTHTRRSGNTVAHALARRALNIQNLLRQKVQQFLNAACTGNLDLLKNLAGQLDEGKGLARTVADIKDANKRGALHFAAREGNTDICKYLLEELKLDVDTKDEDGETPLIHAARQGHIGTAKYLLEHGANPSIPSDLGATALHHSAGIGDIELLRSLLSKGVDVDSQSDAGTPLIWAAGHGQQDAVKVLLEHHANPNAETDDNITPLLSSVAAGSLACLELLIQAGANVNISAGGATPLHIAADNGSLEIINCLLKAGADPNVTDEDGLKPIQVAAARGNRGAVETLFPLTSKVQSIPNWTVDDILDYMQSEISKQEETRNGKEVNLLEETALSKQDLPEPKIFANPSMSGTTPARTNFDIPKLTRNLTSTRFSLLGGGGFGMGEEVKHHLVDWKTICLPVAHGGLGVQKVVPFNKALLGKWLWRLWHDRWCGDRSLKEVFPKLFTCASNYNATINRCLVLLGVPNGDGLDGWRWRRNRNGIFDTRSFYMALRGEMQAGPFPWRSVWGVKVPRRVAFFMWTIVCGNFFTMDNLMQWGTGQGSPFCLAKLVAPEAKKKAAEAKSRGDDAFKRKDFHTAIDAYTQAIDLDPTDATLLSNRSLCWIRLGQPEHALADAKACRALRPDWPKACYREGAALRLLQACSCKFDEAANSFYEGVQLDPENMELVNAFREAVEAGRKFHVSNQEKA</sequence>
<dbReference type="InterPro" id="IPR025836">
    <property type="entry name" value="Zn_knuckle_CX2CX4HX4C"/>
</dbReference>
<dbReference type="Gene3D" id="3.30.420.10">
    <property type="entry name" value="Ribonuclease H-like superfamily/Ribonuclease H"/>
    <property type="match status" value="1"/>
</dbReference>
<dbReference type="InterPro" id="IPR012337">
    <property type="entry name" value="RNaseH-like_sf"/>
</dbReference>
<dbReference type="Pfam" id="PF13966">
    <property type="entry name" value="zf-RVT"/>
    <property type="match status" value="1"/>
</dbReference>
<dbReference type="InterPro" id="IPR036770">
    <property type="entry name" value="Ankyrin_rpt-contain_sf"/>
</dbReference>
<keyword evidence="2" id="KW-0479">Metal-binding</keyword>
<dbReference type="InterPro" id="IPR011990">
    <property type="entry name" value="TPR-like_helical_dom_sf"/>
</dbReference>
<feature type="repeat" description="TPR" evidence="3">
    <location>
        <begin position="2276"/>
        <end position="2309"/>
    </location>
</feature>
<evidence type="ECO:0000256" key="1">
    <source>
        <dbReference type="PROSITE-ProRule" id="PRU00023"/>
    </source>
</evidence>
<dbReference type="InterPro" id="IPR005135">
    <property type="entry name" value="Endo/exonuclease/phosphatase"/>
</dbReference>
<dbReference type="SUPFAM" id="SSF53098">
    <property type="entry name" value="Ribonuclease H-like"/>
    <property type="match status" value="1"/>
</dbReference>
<keyword evidence="2" id="KW-0862">Zinc</keyword>
<dbReference type="InterPro" id="IPR051616">
    <property type="entry name" value="Cul2-RING_E3_ligase_SR"/>
</dbReference>
<dbReference type="Pfam" id="PF00023">
    <property type="entry name" value="Ank"/>
    <property type="match status" value="1"/>
</dbReference>
<feature type="region of interest" description="Disordered" evidence="4">
    <location>
        <begin position="405"/>
        <end position="438"/>
    </location>
</feature>
<dbReference type="GO" id="GO:0003676">
    <property type="term" value="F:nucleic acid binding"/>
    <property type="evidence" value="ECO:0007669"/>
    <property type="project" value="InterPro"/>
</dbReference>
<proteinExistence type="predicted"/>
<dbReference type="CDD" id="cd01650">
    <property type="entry name" value="RT_nLTR_like"/>
    <property type="match status" value="1"/>
</dbReference>
<dbReference type="InterPro" id="IPR058209">
    <property type="entry name" value="TPR_BSK1_C"/>
</dbReference>
<dbReference type="GO" id="GO:0008270">
    <property type="term" value="F:zinc ion binding"/>
    <property type="evidence" value="ECO:0007669"/>
    <property type="project" value="UniProtKB-KW"/>
</dbReference>